<dbReference type="Proteomes" id="UP000007431">
    <property type="component" value="Unassembled WGS sequence"/>
</dbReference>
<name>D8QDJ9_SCHCM</name>
<dbReference type="EMBL" id="GL377310">
    <property type="protein sequence ID" value="EFI93693.1"/>
    <property type="molecule type" value="Genomic_DNA"/>
</dbReference>
<dbReference type="RefSeq" id="XP_003028596.1">
    <property type="nucleotide sequence ID" value="XM_003028550.1"/>
</dbReference>
<evidence type="ECO:0000313" key="6">
    <source>
        <dbReference type="Proteomes" id="UP000007431"/>
    </source>
</evidence>
<organism evidence="6">
    <name type="scientific">Schizophyllum commune (strain H4-8 / FGSC 9210)</name>
    <name type="common">Split gill fungus</name>
    <dbReference type="NCBI Taxonomy" id="578458"/>
    <lineage>
        <taxon>Eukaryota</taxon>
        <taxon>Fungi</taxon>
        <taxon>Dikarya</taxon>
        <taxon>Basidiomycota</taxon>
        <taxon>Agaricomycotina</taxon>
        <taxon>Agaricomycetes</taxon>
        <taxon>Agaricomycetidae</taxon>
        <taxon>Agaricales</taxon>
        <taxon>Schizophyllaceae</taxon>
        <taxon>Schizophyllum</taxon>
    </lineage>
</organism>
<dbReference type="GO" id="GO:0006694">
    <property type="term" value="P:steroid biosynthetic process"/>
    <property type="evidence" value="ECO:0007669"/>
    <property type="project" value="InterPro"/>
</dbReference>
<dbReference type="Gene3D" id="3.40.50.720">
    <property type="entry name" value="NAD(P)-binding Rossmann-like Domain"/>
    <property type="match status" value="1"/>
</dbReference>
<comment type="similarity">
    <text evidence="1">Belongs to the 3-beta-HSD family.</text>
</comment>
<accession>D8QDJ9</accession>
<evidence type="ECO:0000256" key="2">
    <source>
        <dbReference type="ARBA" id="ARBA00023002"/>
    </source>
</evidence>
<dbReference type="SUPFAM" id="SSF51735">
    <property type="entry name" value="NAD(P)-binding Rossmann-fold domains"/>
    <property type="match status" value="1"/>
</dbReference>
<dbReference type="OrthoDB" id="10058185at2759"/>
<reference evidence="5 6" key="1">
    <citation type="journal article" date="2010" name="Nat. Biotechnol.">
        <title>Genome sequence of the model mushroom Schizophyllum commune.</title>
        <authorList>
            <person name="Ohm R.A."/>
            <person name="de Jong J.F."/>
            <person name="Lugones L.G."/>
            <person name="Aerts A."/>
            <person name="Kothe E."/>
            <person name="Stajich J.E."/>
            <person name="de Vries R.P."/>
            <person name="Record E."/>
            <person name="Levasseur A."/>
            <person name="Baker S.E."/>
            <person name="Bartholomew K.A."/>
            <person name="Coutinho P.M."/>
            <person name="Erdmann S."/>
            <person name="Fowler T.J."/>
            <person name="Gathman A.C."/>
            <person name="Lombard V."/>
            <person name="Henrissat B."/>
            <person name="Knabe N."/>
            <person name="Kuees U."/>
            <person name="Lilly W.W."/>
            <person name="Lindquist E."/>
            <person name="Lucas S."/>
            <person name="Magnuson J.K."/>
            <person name="Piumi F."/>
            <person name="Raudaskoski M."/>
            <person name="Salamov A."/>
            <person name="Schmutz J."/>
            <person name="Schwarze F.W.M.R."/>
            <person name="vanKuyk P.A."/>
            <person name="Horton J.S."/>
            <person name="Grigoriev I.V."/>
            <person name="Woesten H.A.B."/>
        </authorList>
    </citation>
    <scope>NUCLEOTIDE SEQUENCE [LARGE SCALE GENOMIC DNA]</scope>
    <source>
        <strain evidence="6">H4-8 / FGSC 9210</strain>
    </source>
</reference>
<dbReference type="eggNOG" id="KOG1430">
    <property type="taxonomic scope" value="Eukaryota"/>
</dbReference>
<keyword evidence="3" id="KW-0472">Membrane</keyword>
<dbReference type="HOGENOM" id="CLU_045580_1_0_1"/>
<dbReference type="InterPro" id="IPR002225">
    <property type="entry name" value="3Beta_OHSteriod_DH/Estase"/>
</dbReference>
<dbReference type="InterPro" id="IPR036291">
    <property type="entry name" value="NAD(P)-bd_dom_sf"/>
</dbReference>
<keyword evidence="3" id="KW-1133">Transmembrane helix</keyword>
<dbReference type="STRING" id="578458.D8QDJ9"/>
<dbReference type="PANTHER" id="PTHR43245:SF51">
    <property type="entry name" value="SHORT CHAIN DEHYDROGENASE_REDUCTASE FAMILY 42E, MEMBER 2"/>
    <property type="match status" value="1"/>
</dbReference>
<dbReference type="PANTHER" id="PTHR43245">
    <property type="entry name" value="BIFUNCTIONAL POLYMYXIN RESISTANCE PROTEIN ARNA"/>
    <property type="match status" value="1"/>
</dbReference>
<dbReference type="GO" id="GO:0016616">
    <property type="term" value="F:oxidoreductase activity, acting on the CH-OH group of donors, NAD or NADP as acceptor"/>
    <property type="evidence" value="ECO:0007669"/>
    <property type="project" value="InterPro"/>
</dbReference>
<sequence length="513" mass="56017">MTSSDILFPANWPLLACAAAAVVAPLTYLKLNDSRIKSIPERALQFSPKRLTPEDVPRLEKELAARGASIEDQLPPKTGRRYIIVGGAGFLGGWLVLHLLRRGEDPKNIRVIDIRLPDRPDMQGDAVKDVTFLQVDITDKDAVDHAFDLPWPNGGSSGLTVFNTAANILFFERDERLLHRSTRINVDGMQNVLDASRRVGASIFIQTSSGSVAVHSSRYLLWPWERESKYFVQVVNEDPSLIPKRHVDHFSNYAASKYICERRVLAADKSPSGAGGTLRTGALRPGNGIFGPGGDAVCGAYLARGTNPTWILTTLQSFIYVENCSLAHLLYEQRLLAREAGDESCPDIGGQAFAITDPGPPQTYGDVAVALTTLSGGKCTFPQVSPTLMLCLAYIVEAIYVTRHRLLMGGWRRLARLLPDIRGDVTSLQPSLWNLVGPHLIFDDSRARLPPEQGGLGYRGVWTTLEGVIRTHQAFAAGLISSQVRSYDAAPAAAVVDQVKATTGIDVMPVLQE</sequence>
<gene>
    <name evidence="5" type="ORF">SCHCODRAFT_69930</name>
</gene>
<dbReference type="InParanoid" id="D8QDJ9"/>
<dbReference type="Pfam" id="PF01073">
    <property type="entry name" value="3Beta_HSD"/>
    <property type="match status" value="1"/>
</dbReference>
<evidence type="ECO:0000259" key="4">
    <source>
        <dbReference type="Pfam" id="PF01073"/>
    </source>
</evidence>
<protein>
    <recommendedName>
        <fullName evidence="4">3-beta hydroxysteroid dehydrogenase/isomerase domain-containing protein</fullName>
    </recommendedName>
</protein>
<keyword evidence="3" id="KW-0812">Transmembrane</keyword>
<evidence type="ECO:0000313" key="5">
    <source>
        <dbReference type="EMBL" id="EFI93693.1"/>
    </source>
</evidence>
<dbReference type="KEGG" id="scm:SCHCO_02512014"/>
<dbReference type="InterPro" id="IPR050177">
    <property type="entry name" value="Lipid_A_modif_metabolic_enz"/>
</dbReference>
<feature type="transmembrane region" description="Helical" evidence="3">
    <location>
        <begin position="12"/>
        <end position="29"/>
    </location>
</feature>
<dbReference type="OMA" id="PTWVNHI"/>
<dbReference type="GeneID" id="9590395"/>
<evidence type="ECO:0000256" key="3">
    <source>
        <dbReference type="SAM" id="Phobius"/>
    </source>
</evidence>
<evidence type="ECO:0000256" key="1">
    <source>
        <dbReference type="ARBA" id="ARBA00009219"/>
    </source>
</evidence>
<keyword evidence="2" id="KW-0560">Oxidoreductase</keyword>
<dbReference type="VEuPathDB" id="FungiDB:SCHCODRAFT_02512014"/>
<proteinExistence type="inferred from homology"/>
<keyword evidence="6" id="KW-1185">Reference proteome</keyword>
<dbReference type="AlphaFoldDB" id="D8QDJ9"/>
<feature type="domain" description="3-beta hydroxysteroid dehydrogenase/isomerase" evidence="4">
    <location>
        <begin position="83"/>
        <end position="373"/>
    </location>
</feature>